<dbReference type="SUPFAM" id="SSF47413">
    <property type="entry name" value="lambda repressor-like DNA-binding domains"/>
    <property type="match status" value="1"/>
</dbReference>
<dbReference type="CDD" id="cd00093">
    <property type="entry name" value="HTH_XRE"/>
    <property type="match status" value="1"/>
</dbReference>
<dbReference type="Pfam" id="PF13424">
    <property type="entry name" value="TPR_12"/>
    <property type="match status" value="1"/>
</dbReference>
<dbReference type="Pfam" id="PF01381">
    <property type="entry name" value="HTH_3"/>
    <property type="match status" value="1"/>
</dbReference>
<keyword evidence="3" id="KW-1185">Reference proteome</keyword>
<dbReference type="InterPro" id="IPR001387">
    <property type="entry name" value="Cro/C1-type_HTH"/>
</dbReference>
<gene>
    <name evidence="2" type="ORF">OG350_26525</name>
</gene>
<reference evidence="2 3" key="1">
    <citation type="submission" date="2022-10" db="EMBL/GenBank/DDBJ databases">
        <title>The complete genomes of actinobacterial strains from the NBC collection.</title>
        <authorList>
            <person name="Joergensen T.S."/>
            <person name="Alvarez Arevalo M."/>
            <person name="Sterndorff E.B."/>
            <person name="Faurdal D."/>
            <person name="Vuksanovic O."/>
            <person name="Mourched A.-S."/>
            <person name="Charusanti P."/>
            <person name="Shaw S."/>
            <person name="Blin K."/>
            <person name="Weber T."/>
        </authorList>
    </citation>
    <scope>NUCLEOTIDE SEQUENCE [LARGE SCALE GENOMIC DNA]</scope>
    <source>
        <strain evidence="2 3">NBC_00156</strain>
    </source>
</reference>
<feature type="domain" description="HTH cro/C1-type" evidence="1">
    <location>
        <begin position="11"/>
        <end position="64"/>
    </location>
</feature>
<evidence type="ECO:0000313" key="3">
    <source>
        <dbReference type="Proteomes" id="UP001622557"/>
    </source>
</evidence>
<sequence>MPAVHQLGSRIRELRRRLGLSQAELAGEELSASYVSLLEAGKRTPSEDVLRGLARKLNCEPEYLLECLHDDVGAELELELKFAELSLASGQPQAALEAFEAAGKRATEAGLPHHRTLAQWGVARALEALGRLEEAVRKHEWLLRLRAADRGKMSSLAVVIALCRCLRELGDLGRGIEAGEKALAELRELKITATTEGIELMSTLVGLYAERGDLHTAEYLAQEAIEQASRLDDRRAVGAAYWNAGLVAHRNGHPEEAAALVERALAIYTEGDNERAIARLRTAYASVLLHAVPPRPDMARQLLDQARATLEKIGGAVDLAYVTTNLAASDLQLGDFEAAITHAHAGLERLGSEHRLQTARTLLVLASAHLRRGDLTEAKRIQETAAVHLEASQAGRQSAFAWAELAESFGATGDTERALWAYRQSLERLGHRNTLGAQRTAEAGR</sequence>
<dbReference type="Gene3D" id="1.25.40.10">
    <property type="entry name" value="Tetratricopeptide repeat domain"/>
    <property type="match status" value="3"/>
</dbReference>
<dbReference type="EMBL" id="CP108164">
    <property type="protein sequence ID" value="WTQ83642.1"/>
    <property type="molecule type" value="Genomic_DNA"/>
</dbReference>
<dbReference type="PANTHER" id="PTHR47691:SF3">
    <property type="entry name" value="HTH-TYPE TRANSCRIPTIONAL REGULATOR RV0890C-RELATED"/>
    <property type="match status" value="1"/>
</dbReference>
<dbReference type="SUPFAM" id="SSF48452">
    <property type="entry name" value="TPR-like"/>
    <property type="match status" value="2"/>
</dbReference>
<dbReference type="Proteomes" id="UP001622557">
    <property type="component" value="Chromosome"/>
</dbReference>
<proteinExistence type="predicted"/>
<name>A0ABZ1KST0_STRAH</name>
<dbReference type="SMART" id="SM00028">
    <property type="entry name" value="TPR"/>
    <property type="match status" value="5"/>
</dbReference>
<dbReference type="GeneID" id="97284061"/>
<organism evidence="2 3">
    <name type="scientific">Streptomyces achromogenes</name>
    <dbReference type="NCBI Taxonomy" id="67255"/>
    <lineage>
        <taxon>Bacteria</taxon>
        <taxon>Bacillati</taxon>
        <taxon>Actinomycetota</taxon>
        <taxon>Actinomycetes</taxon>
        <taxon>Kitasatosporales</taxon>
        <taxon>Streptomycetaceae</taxon>
        <taxon>Streptomyces</taxon>
    </lineage>
</organism>
<evidence type="ECO:0000313" key="2">
    <source>
        <dbReference type="EMBL" id="WTQ83642.1"/>
    </source>
</evidence>
<dbReference type="RefSeq" id="WP_405450491.1">
    <property type="nucleotide sequence ID" value="NZ_CP108164.1"/>
</dbReference>
<dbReference type="InterPro" id="IPR019734">
    <property type="entry name" value="TPR_rpt"/>
</dbReference>
<evidence type="ECO:0000259" key="1">
    <source>
        <dbReference type="PROSITE" id="PS50943"/>
    </source>
</evidence>
<dbReference type="Pfam" id="PF13432">
    <property type="entry name" value="TPR_16"/>
    <property type="match status" value="1"/>
</dbReference>
<dbReference type="PROSITE" id="PS50943">
    <property type="entry name" value="HTH_CROC1"/>
    <property type="match status" value="1"/>
</dbReference>
<dbReference type="InterPro" id="IPR010982">
    <property type="entry name" value="Lambda_DNA-bd_dom_sf"/>
</dbReference>
<dbReference type="SMART" id="SM00530">
    <property type="entry name" value="HTH_XRE"/>
    <property type="match status" value="1"/>
</dbReference>
<accession>A0ABZ1KST0</accession>
<dbReference type="PANTHER" id="PTHR47691">
    <property type="entry name" value="REGULATOR-RELATED"/>
    <property type="match status" value="1"/>
</dbReference>
<protein>
    <submittedName>
        <fullName evidence="2">Helix-turn-helix transcriptional regulator</fullName>
    </submittedName>
</protein>
<dbReference type="InterPro" id="IPR011990">
    <property type="entry name" value="TPR-like_helical_dom_sf"/>
</dbReference>
<dbReference type="Gene3D" id="1.10.260.40">
    <property type="entry name" value="lambda repressor-like DNA-binding domains"/>
    <property type="match status" value="1"/>
</dbReference>